<reference evidence="1" key="1">
    <citation type="journal article" date="2021" name="PeerJ">
        <title>Extensive microbial diversity within the chicken gut microbiome revealed by metagenomics and culture.</title>
        <authorList>
            <person name="Gilroy R."/>
            <person name="Ravi A."/>
            <person name="Getino M."/>
            <person name="Pursley I."/>
            <person name="Horton D.L."/>
            <person name="Alikhan N.F."/>
            <person name="Baker D."/>
            <person name="Gharbi K."/>
            <person name="Hall N."/>
            <person name="Watson M."/>
            <person name="Adriaenssens E.M."/>
            <person name="Foster-Nyarko E."/>
            <person name="Jarju S."/>
            <person name="Secka A."/>
            <person name="Antonio M."/>
            <person name="Oren A."/>
            <person name="Chaudhuri R.R."/>
            <person name="La Ragione R."/>
            <person name="Hildebrand F."/>
            <person name="Pallen M.J."/>
        </authorList>
    </citation>
    <scope>NUCLEOTIDE SEQUENCE</scope>
    <source>
        <strain evidence="1">9794</strain>
    </source>
</reference>
<dbReference type="AlphaFoldDB" id="A0A921L5R2"/>
<evidence type="ECO:0000313" key="1">
    <source>
        <dbReference type="EMBL" id="HJF81265.1"/>
    </source>
</evidence>
<organism evidence="1 2">
    <name type="scientific">Phocaeicola plebeius</name>
    <dbReference type="NCBI Taxonomy" id="310297"/>
    <lineage>
        <taxon>Bacteria</taxon>
        <taxon>Pseudomonadati</taxon>
        <taxon>Bacteroidota</taxon>
        <taxon>Bacteroidia</taxon>
        <taxon>Bacteroidales</taxon>
        <taxon>Bacteroidaceae</taxon>
        <taxon>Phocaeicola</taxon>
    </lineage>
</organism>
<name>A0A921L5R2_9BACT</name>
<dbReference type="Proteomes" id="UP000722357">
    <property type="component" value="Unassembled WGS sequence"/>
</dbReference>
<protein>
    <submittedName>
        <fullName evidence="1">Uncharacterized protein</fullName>
    </submittedName>
</protein>
<comment type="caution">
    <text evidence="1">The sequence shown here is derived from an EMBL/GenBank/DDBJ whole genome shotgun (WGS) entry which is preliminary data.</text>
</comment>
<evidence type="ECO:0000313" key="2">
    <source>
        <dbReference type="Proteomes" id="UP000722357"/>
    </source>
</evidence>
<sequence>MMTKIEMQAMDAVIGIYREMKKMNEPDWEKRRYEIAKSVLPDFKDGSNVWLSAEEAAKCAVHYADALISELKKGTGLCD</sequence>
<reference evidence="1" key="2">
    <citation type="submission" date="2021-09" db="EMBL/GenBank/DDBJ databases">
        <authorList>
            <person name="Gilroy R."/>
        </authorList>
    </citation>
    <scope>NUCLEOTIDE SEQUENCE</scope>
    <source>
        <strain evidence="1">9794</strain>
    </source>
</reference>
<proteinExistence type="predicted"/>
<accession>A0A921L5R2</accession>
<dbReference type="EMBL" id="DYWE01000064">
    <property type="protein sequence ID" value="HJF81265.1"/>
    <property type="molecule type" value="Genomic_DNA"/>
</dbReference>
<gene>
    <name evidence="1" type="ORF">K8V40_06390</name>
</gene>